<protein>
    <submittedName>
        <fullName evidence="1">Uncharacterized protein</fullName>
    </submittedName>
</protein>
<organism evidence="1 2">
    <name type="scientific">Candidatus Phytoplasma meliae</name>
    <dbReference type="NCBI Taxonomy" id="1848402"/>
    <lineage>
        <taxon>Bacteria</taxon>
        <taxon>Bacillati</taxon>
        <taxon>Mycoplasmatota</taxon>
        <taxon>Mollicutes</taxon>
        <taxon>Acholeplasmatales</taxon>
        <taxon>Acholeplasmataceae</taxon>
        <taxon>Candidatus Phytoplasma</taxon>
        <taxon>16SrXIII (Mexican periwinkle virescence group)</taxon>
    </lineage>
</organism>
<comment type="caution">
    <text evidence="1">The sequence shown here is derived from an EMBL/GenBank/DDBJ whole genome shotgun (WGS) entry which is preliminary data.</text>
</comment>
<proteinExistence type="predicted"/>
<keyword evidence="2" id="KW-1185">Reference proteome</keyword>
<dbReference type="RefSeq" id="WP_203552092.1">
    <property type="nucleotide sequence ID" value="NZ_JACAOD020000004.1"/>
</dbReference>
<dbReference type="Proteomes" id="UP001195571">
    <property type="component" value="Unassembled WGS sequence"/>
</dbReference>
<gene>
    <name evidence="1" type="ORF">CHTY_001105</name>
</gene>
<evidence type="ECO:0000313" key="2">
    <source>
        <dbReference type="Proteomes" id="UP001195571"/>
    </source>
</evidence>
<sequence length="307" mass="37427">MVNYEEKISIINEIILECSFFINKWIKDLRKLQENGFRNIFSIALNMRLNRNGDEKEYTINNEAMSHNGKPDISIAFNKNYRFLYIVEVKIYKSTITLKKALIQVVEYINPENQYASIIVINKEKHYEGFNENIKKIDTYLHKLHEEEKIEQMLYFKEQKYWSFYYIISENFKIQIFLYYFNFYGKCMNKPHIKTDYIIKKEKINQKELNDKRDYIVNQKSKEGISEKQYNKKEILLYKVSKIQQASLKYTQKNIEKIKEETKTKEKTKELEGFLKEYEYRNKDDQEILNKIKEVIEKYLKTFYIVE</sequence>
<accession>A0ABS5CXX7</accession>
<reference evidence="1" key="1">
    <citation type="submission" date="2021-04" db="EMBL/GenBank/DDBJ databases">
        <title>Genomic features of Candidatus Phytoplasma meliae isolate ChTYXIII (1SrXIII-G).</title>
        <authorList>
            <person name="Fernandez F.D."/>
            <person name="Conci L.R."/>
        </authorList>
    </citation>
    <scope>NUCLEOTIDE SEQUENCE [LARGE SCALE GENOMIC DNA]</scope>
    <source>
        <strain evidence="1">ChTYXIII-Mo</strain>
    </source>
</reference>
<evidence type="ECO:0000313" key="1">
    <source>
        <dbReference type="EMBL" id="MBP5835826.1"/>
    </source>
</evidence>
<dbReference type="EMBL" id="JACAOD020000004">
    <property type="protein sequence ID" value="MBP5835826.1"/>
    <property type="molecule type" value="Genomic_DNA"/>
</dbReference>
<name>A0ABS5CXX7_9MOLU</name>